<comment type="caution">
    <text evidence="8">The sequence shown here is derived from an EMBL/GenBank/DDBJ whole genome shotgun (WGS) entry which is preliminary data.</text>
</comment>
<evidence type="ECO:0000256" key="6">
    <source>
        <dbReference type="ARBA" id="ARBA00047846"/>
    </source>
</evidence>
<dbReference type="InterPro" id="IPR003142">
    <property type="entry name" value="BPL_C"/>
</dbReference>
<dbReference type="InterPro" id="IPR008988">
    <property type="entry name" value="Transcriptional_repressor_C"/>
</dbReference>
<dbReference type="SUPFAM" id="SSF50037">
    <property type="entry name" value="C-terminal domain of transcriptional repressors"/>
    <property type="match status" value="1"/>
</dbReference>
<dbReference type="GO" id="GO:0005737">
    <property type="term" value="C:cytoplasm"/>
    <property type="evidence" value="ECO:0007669"/>
    <property type="project" value="TreeGrafter"/>
</dbReference>
<dbReference type="InterPro" id="IPR004143">
    <property type="entry name" value="BPL_LPL_catalytic"/>
</dbReference>
<name>A0A4R2MYZ2_9PAST</name>
<dbReference type="Proteomes" id="UP000294841">
    <property type="component" value="Unassembled WGS sequence"/>
</dbReference>
<dbReference type="RefSeq" id="WP_132023205.1">
    <property type="nucleotide sequence ID" value="NZ_CP016605.1"/>
</dbReference>
<dbReference type="Pfam" id="PF03099">
    <property type="entry name" value="BPL_LplA_LipB"/>
    <property type="match status" value="1"/>
</dbReference>
<dbReference type="GO" id="GO:0004077">
    <property type="term" value="F:biotin--[biotin carboxyl-carrier protein] ligase activity"/>
    <property type="evidence" value="ECO:0007669"/>
    <property type="project" value="UniProtKB-EC"/>
</dbReference>
<keyword evidence="9" id="KW-1185">Reference proteome</keyword>
<proteinExistence type="predicted"/>
<dbReference type="EMBL" id="SLXI01000003">
    <property type="protein sequence ID" value="TCP12698.1"/>
    <property type="molecule type" value="Genomic_DNA"/>
</dbReference>
<evidence type="ECO:0000256" key="2">
    <source>
        <dbReference type="ARBA" id="ARBA00022741"/>
    </source>
</evidence>
<evidence type="ECO:0000256" key="3">
    <source>
        <dbReference type="ARBA" id="ARBA00022840"/>
    </source>
</evidence>
<dbReference type="Pfam" id="PF02237">
    <property type="entry name" value="BPL_C"/>
    <property type="match status" value="1"/>
</dbReference>
<organism evidence="8 9">
    <name type="scientific">Bisgaardia hudsonensis</name>
    <dbReference type="NCBI Taxonomy" id="109472"/>
    <lineage>
        <taxon>Bacteria</taxon>
        <taxon>Pseudomonadati</taxon>
        <taxon>Pseudomonadota</taxon>
        <taxon>Gammaproteobacteria</taxon>
        <taxon>Pasteurellales</taxon>
        <taxon>Pasteurellaceae</taxon>
        <taxon>Bisgaardia</taxon>
    </lineage>
</organism>
<dbReference type="InterPro" id="IPR004408">
    <property type="entry name" value="Biotin_CoA_COase_ligase"/>
</dbReference>
<keyword evidence="1 8" id="KW-0436">Ligase</keyword>
<dbReference type="PANTHER" id="PTHR12835:SF5">
    <property type="entry name" value="BIOTIN--PROTEIN LIGASE"/>
    <property type="match status" value="1"/>
</dbReference>
<evidence type="ECO:0000256" key="4">
    <source>
        <dbReference type="ARBA" id="ARBA00023267"/>
    </source>
</evidence>
<evidence type="ECO:0000313" key="9">
    <source>
        <dbReference type="Proteomes" id="UP000294841"/>
    </source>
</evidence>
<dbReference type="AlphaFoldDB" id="A0A4R2MYZ2"/>
<dbReference type="EC" id="6.3.4.15" evidence="5"/>
<dbReference type="PANTHER" id="PTHR12835">
    <property type="entry name" value="BIOTIN PROTEIN LIGASE"/>
    <property type="match status" value="1"/>
</dbReference>
<dbReference type="InterPro" id="IPR045864">
    <property type="entry name" value="aa-tRNA-synth_II/BPL/LPL"/>
</dbReference>
<reference evidence="8 9" key="1">
    <citation type="submission" date="2019-03" db="EMBL/GenBank/DDBJ databases">
        <title>Genomic Encyclopedia of Type Strains, Phase IV (KMG-IV): sequencing the most valuable type-strain genomes for metagenomic binning, comparative biology and taxonomic classification.</title>
        <authorList>
            <person name="Goeker M."/>
        </authorList>
    </citation>
    <scope>NUCLEOTIDE SEQUENCE [LARGE SCALE GENOMIC DNA]</scope>
    <source>
        <strain evidence="8 9">DSM 28231</strain>
    </source>
</reference>
<keyword evidence="3" id="KW-0067">ATP-binding</keyword>
<dbReference type="GO" id="GO:0005524">
    <property type="term" value="F:ATP binding"/>
    <property type="evidence" value="ECO:0007669"/>
    <property type="project" value="UniProtKB-KW"/>
</dbReference>
<comment type="catalytic activity">
    <reaction evidence="6">
        <text>biotin + L-lysyl-[protein] + ATP = N(6)-biotinyl-L-lysyl-[protein] + AMP + diphosphate + H(+)</text>
        <dbReference type="Rhea" id="RHEA:11756"/>
        <dbReference type="Rhea" id="RHEA-COMP:9752"/>
        <dbReference type="Rhea" id="RHEA-COMP:10505"/>
        <dbReference type="ChEBI" id="CHEBI:15378"/>
        <dbReference type="ChEBI" id="CHEBI:29969"/>
        <dbReference type="ChEBI" id="CHEBI:30616"/>
        <dbReference type="ChEBI" id="CHEBI:33019"/>
        <dbReference type="ChEBI" id="CHEBI:57586"/>
        <dbReference type="ChEBI" id="CHEBI:83144"/>
        <dbReference type="ChEBI" id="CHEBI:456215"/>
        <dbReference type="EC" id="6.3.4.15"/>
    </reaction>
</comment>
<keyword evidence="2" id="KW-0547">Nucleotide-binding</keyword>
<dbReference type="PROSITE" id="PS51733">
    <property type="entry name" value="BPL_LPL_CATALYTIC"/>
    <property type="match status" value="1"/>
</dbReference>
<evidence type="ECO:0000256" key="5">
    <source>
        <dbReference type="ARBA" id="ARBA00024227"/>
    </source>
</evidence>
<dbReference type="Gene3D" id="3.30.930.10">
    <property type="entry name" value="Bira Bifunctional Protein, Domain 2"/>
    <property type="match status" value="1"/>
</dbReference>
<protein>
    <recommendedName>
        <fullName evidence="5">biotin--[biotin carboxyl-carrier protein] ligase</fullName>
        <ecNumber evidence="5">6.3.4.15</ecNumber>
    </recommendedName>
</protein>
<evidence type="ECO:0000313" key="8">
    <source>
        <dbReference type="EMBL" id="TCP12698.1"/>
    </source>
</evidence>
<evidence type="ECO:0000259" key="7">
    <source>
        <dbReference type="PROSITE" id="PS51733"/>
    </source>
</evidence>
<feature type="domain" description="BPL/LPL catalytic" evidence="7">
    <location>
        <begin position="58"/>
        <end position="244"/>
    </location>
</feature>
<dbReference type="SUPFAM" id="SSF55681">
    <property type="entry name" value="Class II aaRS and biotin synthetases"/>
    <property type="match status" value="1"/>
</dbReference>
<dbReference type="NCBIfam" id="NF008847">
    <property type="entry name" value="PRK11886.1-2"/>
    <property type="match status" value="1"/>
</dbReference>
<keyword evidence="4" id="KW-0092">Biotin</keyword>
<sequence length="310" mass="34929">MLALLAALADGNKYQISTLVSLLNNTEKEIQQKIITLQAQGIAIRVTSTYCQLIPQLSLLDIKSVKQKLPYQIIFKPIINSTNQFLLENIENLNKGDVCLTEYQYSGRGRRGRQWHSPFAGQAILSFYWTLSPTISINGLSLVIGLAIADTLIELGASDIELKWPNDVLLKGRKLAGILIELSNHKNGLINLVVGLGINLSIPKQNSKIDQPWAELIEVLPKIDRTELTIQLVNKLYQYLLIFEQDGIAFFRERWFELDHFLGQEVKIISEKEVIMGIEKGINNEGFLILEKADNSQLEFNAGEVSLRKV</sequence>
<dbReference type="Gene3D" id="2.30.30.100">
    <property type="match status" value="1"/>
</dbReference>
<dbReference type="CDD" id="cd16442">
    <property type="entry name" value="BPL"/>
    <property type="match status" value="1"/>
</dbReference>
<dbReference type="NCBIfam" id="TIGR00121">
    <property type="entry name" value="birA_ligase"/>
    <property type="match status" value="1"/>
</dbReference>
<accession>A0A4R2MYZ2</accession>
<evidence type="ECO:0000256" key="1">
    <source>
        <dbReference type="ARBA" id="ARBA00022598"/>
    </source>
</evidence>
<dbReference type="OrthoDB" id="9807064at2"/>
<gene>
    <name evidence="8" type="ORF">EV697_1031</name>
</gene>